<evidence type="ECO:0000256" key="2">
    <source>
        <dbReference type="SAM" id="MobiDB-lite"/>
    </source>
</evidence>
<protein>
    <submittedName>
        <fullName evidence="4">Replication initiation protein</fullName>
    </submittedName>
</protein>
<organism evidence="4 5">
    <name type="scientific">Azohydromonas caseinilytica</name>
    <dbReference type="NCBI Taxonomy" id="2728836"/>
    <lineage>
        <taxon>Bacteria</taxon>
        <taxon>Pseudomonadati</taxon>
        <taxon>Pseudomonadota</taxon>
        <taxon>Betaproteobacteria</taxon>
        <taxon>Burkholderiales</taxon>
        <taxon>Sphaerotilaceae</taxon>
        <taxon>Azohydromonas</taxon>
    </lineage>
</organism>
<proteinExistence type="inferred from homology"/>
<dbReference type="Pfam" id="PF21205">
    <property type="entry name" value="Rep3_C"/>
    <property type="match status" value="1"/>
</dbReference>
<dbReference type="InterPro" id="IPR036388">
    <property type="entry name" value="WH-like_DNA-bd_sf"/>
</dbReference>
<dbReference type="Pfam" id="PF01051">
    <property type="entry name" value="Rep3_N"/>
    <property type="match status" value="1"/>
</dbReference>
<dbReference type="RefSeq" id="WP_169164024.1">
    <property type="nucleotide sequence ID" value="NZ_JABBFW010000060.1"/>
</dbReference>
<evidence type="ECO:0000313" key="4">
    <source>
        <dbReference type="EMBL" id="NML19133.1"/>
    </source>
</evidence>
<dbReference type="InterPro" id="IPR000525">
    <property type="entry name" value="Initiator_Rep_WH1"/>
</dbReference>
<name>A0A848FLP2_9BURK</name>
<dbReference type="SUPFAM" id="SSF46785">
    <property type="entry name" value="Winged helix' DNA-binding domain"/>
    <property type="match status" value="1"/>
</dbReference>
<feature type="region of interest" description="Disordered" evidence="2">
    <location>
        <begin position="472"/>
        <end position="491"/>
    </location>
</feature>
<gene>
    <name evidence="4" type="ORF">HHL10_29610</name>
</gene>
<dbReference type="InterPro" id="IPR036390">
    <property type="entry name" value="WH_DNA-bd_sf"/>
</dbReference>
<accession>A0A848FLP2</accession>
<comment type="similarity">
    <text evidence="1">Belongs to the initiator RepB protein family.</text>
</comment>
<feature type="compositionally biased region" description="Low complexity" evidence="2">
    <location>
        <begin position="363"/>
        <end position="376"/>
    </location>
</feature>
<feature type="region of interest" description="Disordered" evidence="2">
    <location>
        <begin position="354"/>
        <end position="376"/>
    </location>
</feature>
<comment type="caution">
    <text evidence="4">The sequence shown here is derived from an EMBL/GenBank/DDBJ whole genome shotgun (WGS) entry which is preliminary data.</text>
</comment>
<evidence type="ECO:0000256" key="1">
    <source>
        <dbReference type="ARBA" id="ARBA00038283"/>
    </source>
</evidence>
<dbReference type="GO" id="GO:0003887">
    <property type="term" value="F:DNA-directed DNA polymerase activity"/>
    <property type="evidence" value="ECO:0007669"/>
    <property type="project" value="InterPro"/>
</dbReference>
<keyword evidence="5" id="KW-1185">Reference proteome</keyword>
<reference evidence="4 5" key="1">
    <citation type="submission" date="2020-04" db="EMBL/GenBank/DDBJ databases">
        <title>Azohydromonas sp. isolated from soil.</title>
        <authorList>
            <person name="Dahal R.H."/>
        </authorList>
    </citation>
    <scope>NUCLEOTIDE SEQUENCE [LARGE SCALE GENOMIC DNA]</scope>
    <source>
        <strain evidence="4 5">G-1-1-14</strain>
    </source>
</reference>
<evidence type="ECO:0000259" key="3">
    <source>
        <dbReference type="Pfam" id="PF01051"/>
    </source>
</evidence>
<dbReference type="Proteomes" id="UP000574067">
    <property type="component" value="Unassembled WGS sequence"/>
</dbReference>
<evidence type="ECO:0000313" key="5">
    <source>
        <dbReference type="Proteomes" id="UP000574067"/>
    </source>
</evidence>
<sequence>MSELIPSSTPLGENYALALFEETVGRVGPNATIKEADSDITFRKHNVLIDVAGLSLSARRCLNVMNYLASSAPVEVLEFDFDLGLFMFLINSESRNRRHLLDALREAQKSSVLLAREKRGRHGSGTTSEMEYVSIPLVGRVGIAAGRVYFKFDEAIRQLHKDPRGYTLLSMRTTASLDSVHAHALYEKLKSMAYRGSPTDWFTVDEVRRWLDLQDAKYVAEFKAFNRRILDKVRTKINEMTDLHIEIETRSSPGSKRITHLRFHFSEQEGKMIQSLAQTEVRKSLYDALRGEFGLGNDDLEAITLNASEYTPSRIQGAIEFVRHRMSGRGPKVRFPGRLFMKALKEGWAVPTAELAGQPPEPAAASRPAPPAAKGAAIETAAAAAPQQTVQDPATAALRREYERSGELGFETYLGYGAQQQAEFWSSFVRSSPFRVLKAQLKLEKKQPTVEELRDNDRLRLAFGQHVMTSLKKAARRERAGPSEQSALFGK</sequence>
<dbReference type="EMBL" id="JABBFW010000060">
    <property type="protein sequence ID" value="NML19133.1"/>
    <property type="molecule type" value="Genomic_DNA"/>
</dbReference>
<dbReference type="Gene3D" id="1.10.10.10">
    <property type="entry name" value="Winged helix-like DNA-binding domain superfamily/Winged helix DNA-binding domain"/>
    <property type="match status" value="1"/>
</dbReference>
<dbReference type="GO" id="GO:0006270">
    <property type="term" value="P:DNA replication initiation"/>
    <property type="evidence" value="ECO:0007669"/>
    <property type="project" value="InterPro"/>
</dbReference>
<dbReference type="AlphaFoldDB" id="A0A848FLP2"/>
<feature type="domain" description="Initiator Rep protein WH1" evidence="3">
    <location>
        <begin position="43"/>
        <end position="190"/>
    </location>
</feature>